<dbReference type="Ensembl" id="ENSKMAT00000024728.1">
    <property type="protein sequence ID" value="ENSKMAP00000024422.1"/>
    <property type="gene ID" value="ENSKMAG00000018099.1"/>
</dbReference>
<dbReference type="SUPFAM" id="SSF48726">
    <property type="entry name" value="Immunoglobulin"/>
    <property type="match status" value="2"/>
</dbReference>
<evidence type="ECO:0000256" key="1">
    <source>
        <dbReference type="ARBA" id="ARBA00004167"/>
    </source>
</evidence>
<reference evidence="6" key="2">
    <citation type="submission" date="2025-09" db="UniProtKB">
        <authorList>
            <consortium name="Ensembl"/>
        </authorList>
    </citation>
    <scope>IDENTIFICATION</scope>
</reference>
<evidence type="ECO:0000256" key="4">
    <source>
        <dbReference type="SAM" id="SignalP"/>
    </source>
</evidence>
<reference evidence="6" key="1">
    <citation type="submission" date="2025-08" db="UniProtKB">
        <authorList>
            <consortium name="Ensembl"/>
        </authorList>
    </citation>
    <scope>IDENTIFICATION</scope>
</reference>
<dbReference type="Pfam" id="PF08205">
    <property type="entry name" value="C2-set_2"/>
    <property type="match status" value="1"/>
</dbReference>
<evidence type="ECO:0000256" key="2">
    <source>
        <dbReference type="ARBA" id="ARBA00023136"/>
    </source>
</evidence>
<dbReference type="PROSITE" id="PS50835">
    <property type="entry name" value="IG_LIKE"/>
    <property type="match status" value="1"/>
</dbReference>
<dbReference type="OMA" id="TSEAWHV"/>
<dbReference type="InterPro" id="IPR013783">
    <property type="entry name" value="Ig-like_fold"/>
</dbReference>
<protein>
    <recommendedName>
        <fullName evidence="5">Ig-like domain-containing protein</fullName>
    </recommendedName>
</protein>
<proteinExistence type="predicted"/>
<keyword evidence="7" id="KW-1185">Reference proteome</keyword>
<feature type="chain" id="PRO_5018700231" description="Ig-like domain-containing protein" evidence="4">
    <location>
        <begin position="21"/>
        <end position="248"/>
    </location>
</feature>
<evidence type="ECO:0000256" key="3">
    <source>
        <dbReference type="ARBA" id="ARBA00023157"/>
    </source>
</evidence>
<dbReference type="InterPro" id="IPR007110">
    <property type="entry name" value="Ig-like_dom"/>
</dbReference>
<dbReference type="GeneTree" id="ENSGT01030000235092"/>
<feature type="signal peptide" evidence="4">
    <location>
        <begin position="1"/>
        <end position="20"/>
    </location>
</feature>
<organism evidence="6 7">
    <name type="scientific">Kryptolebias marmoratus</name>
    <name type="common">Mangrove killifish</name>
    <name type="synonym">Rivulus marmoratus</name>
    <dbReference type="NCBI Taxonomy" id="37003"/>
    <lineage>
        <taxon>Eukaryota</taxon>
        <taxon>Metazoa</taxon>
        <taxon>Chordata</taxon>
        <taxon>Craniata</taxon>
        <taxon>Vertebrata</taxon>
        <taxon>Euteleostomi</taxon>
        <taxon>Actinopterygii</taxon>
        <taxon>Neopterygii</taxon>
        <taxon>Teleostei</taxon>
        <taxon>Neoteleostei</taxon>
        <taxon>Acanthomorphata</taxon>
        <taxon>Ovalentaria</taxon>
        <taxon>Atherinomorphae</taxon>
        <taxon>Cyprinodontiformes</taxon>
        <taxon>Rivulidae</taxon>
        <taxon>Kryptolebias</taxon>
    </lineage>
</organism>
<evidence type="ECO:0000313" key="7">
    <source>
        <dbReference type="Proteomes" id="UP000264800"/>
    </source>
</evidence>
<sequence>ASESFFVCLFCCYVFWTSEAWHVYLPSNIRALEGSCVYIPCHFDYYRYPPKRPSRVVWYQWADHSYPLVCDDWYPNDVIDQYRGRTSVHTNDNRCSLYIKDPEITITGERKVGKTVTVKCSADHTCYRNSPTLSLNIPLKDNPPSTEFLEGDAATVTCTALYSCPHYAPTLTWNYASMPASTSTSQVSGQARWKTVSTLTFTSAAKDHGKQLTCSAQYSEGRTETSIPLRVKSKLIVSKSLSLKCVPW</sequence>
<dbReference type="Gene3D" id="2.60.40.10">
    <property type="entry name" value="Immunoglobulins"/>
    <property type="match status" value="2"/>
</dbReference>
<dbReference type="PANTHER" id="PTHR46484">
    <property type="entry name" value="SI:CH211-171H4.5-RELATED"/>
    <property type="match status" value="1"/>
</dbReference>
<dbReference type="AlphaFoldDB" id="A0A3Q3GLJ0"/>
<dbReference type="InterPro" id="IPR013162">
    <property type="entry name" value="CD80_C2-set"/>
</dbReference>
<keyword evidence="3" id="KW-1015">Disulfide bond</keyword>
<feature type="domain" description="Ig-like" evidence="5">
    <location>
        <begin position="131"/>
        <end position="230"/>
    </location>
</feature>
<dbReference type="SMART" id="SM00409">
    <property type="entry name" value="IG"/>
    <property type="match status" value="1"/>
</dbReference>
<evidence type="ECO:0000259" key="5">
    <source>
        <dbReference type="PROSITE" id="PS50835"/>
    </source>
</evidence>
<dbReference type="InterPro" id="IPR003599">
    <property type="entry name" value="Ig_sub"/>
</dbReference>
<comment type="subcellular location">
    <subcellularLocation>
        <location evidence="1">Membrane</location>
        <topology evidence="1">Single-pass membrane protein</topology>
    </subcellularLocation>
</comment>
<accession>A0A3Q3GLJ0</accession>
<dbReference type="Proteomes" id="UP000264800">
    <property type="component" value="Unplaced"/>
</dbReference>
<keyword evidence="4" id="KW-0732">Signal</keyword>
<keyword evidence="2" id="KW-0472">Membrane</keyword>
<name>A0A3Q3GLJ0_KRYMA</name>
<dbReference type="GO" id="GO:0016020">
    <property type="term" value="C:membrane"/>
    <property type="evidence" value="ECO:0007669"/>
    <property type="project" value="UniProtKB-SubCell"/>
</dbReference>
<evidence type="ECO:0000313" key="6">
    <source>
        <dbReference type="Ensembl" id="ENSKMAP00000024422.1"/>
    </source>
</evidence>
<dbReference type="InterPro" id="IPR036179">
    <property type="entry name" value="Ig-like_dom_sf"/>
</dbReference>
<dbReference type="PANTHER" id="PTHR46484:SF1">
    <property type="entry name" value="SCHWANN CELL MYELIN PROTEIN-RELATED"/>
    <property type="match status" value="1"/>
</dbReference>